<comment type="subcellular location">
    <subcellularLocation>
        <location evidence="1">Cell membrane</location>
        <topology evidence="1">Multi-pass membrane protein</topology>
    </subcellularLocation>
</comment>
<dbReference type="RefSeq" id="WP_188442602.1">
    <property type="nucleotide sequence ID" value="NZ_BMGK01000009.1"/>
</dbReference>
<evidence type="ECO:0000256" key="5">
    <source>
        <dbReference type="ARBA" id="ARBA00023136"/>
    </source>
</evidence>
<proteinExistence type="predicted"/>
<feature type="transmembrane region" description="Helical" evidence="6">
    <location>
        <begin position="446"/>
        <end position="466"/>
    </location>
</feature>
<keyword evidence="8" id="KW-1185">Reference proteome</keyword>
<evidence type="ECO:0000256" key="6">
    <source>
        <dbReference type="SAM" id="Phobius"/>
    </source>
</evidence>
<feature type="transmembrane region" description="Helical" evidence="6">
    <location>
        <begin position="12"/>
        <end position="32"/>
    </location>
</feature>
<keyword evidence="5 6" id="KW-0472">Membrane</keyword>
<feature type="transmembrane region" description="Helical" evidence="6">
    <location>
        <begin position="391"/>
        <end position="412"/>
    </location>
</feature>
<feature type="transmembrane region" description="Helical" evidence="6">
    <location>
        <begin position="38"/>
        <end position="60"/>
    </location>
</feature>
<dbReference type="PANTHER" id="PTHR30250">
    <property type="entry name" value="PST FAMILY PREDICTED COLANIC ACID TRANSPORTER"/>
    <property type="match status" value="1"/>
</dbReference>
<reference evidence="7" key="2">
    <citation type="submission" date="2020-09" db="EMBL/GenBank/DDBJ databases">
        <authorList>
            <person name="Sun Q."/>
            <person name="Zhou Y."/>
        </authorList>
    </citation>
    <scope>NUCLEOTIDE SEQUENCE</scope>
    <source>
        <strain evidence="7">CGMCC 1.12924</strain>
    </source>
</reference>
<name>A0A8J2VCM9_9FLAO</name>
<dbReference type="Proteomes" id="UP000652231">
    <property type="component" value="Unassembled WGS sequence"/>
</dbReference>
<feature type="transmembrane region" description="Helical" evidence="6">
    <location>
        <begin position="152"/>
        <end position="173"/>
    </location>
</feature>
<evidence type="ECO:0000256" key="2">
    <source>
        <dbReference type="ARBA" id="ARBA00022475"/>
    </source>
</evidence>
<evidence type="ECO:0000313" key="7">
    <source>
        <dbReference type="EMBL" id="GGD98591.1"/>
    </source>
</evidence>
<keyword evidence="3 6" id="KW-0812">Transmembrane</keyword>
<evidence type="ECO:0000256" key="1">
    <source>
        <dbReference type="ARBA" id="ARBA00004651"/>
    </source>
</evidence>
<dbReference type="PANTHER" id="PTHR30250:SF11">
    <property type="entry name" value="O-ANTIGEN TRANSPORTER-RELATED"/>
    <property type="match status" value="1"/>
</dbReference>
<feature type="transmembrane region" description="Helical" evidence="6">
    <location>
        <begin position="329"/>
        <end position="348"/>
    </location>
</feature>
<feature type="transmembrane region" description="Helical" evidence="6">
    <location>
        <begin position="424"/>
        <end position="440"/>
    </location>
</feature>
<dbReference type="AlphaFoldDB" id="A0A8J2VCM9"/>
<organism evidence="7 8">
    <name type="scientific">Planktosalinus lacus</name>
    <dbReference type="NCBI Taxonomy" id="1526573"/>
    <lineage>
        <taxon>Bacteria</taxon>
        <taxon>Pseudomonadati</taxon>
        <taxon>Bacteroidota</taxon>
        <taxon>Flavobacteriia</taxon>
        <taxon>Flavobacteriales</taxon>
        <taxon>Flavobacteriaceae</taxon>
        <taxon>Planktosalinus</taxon>
    </lineage>
</organism>
<comment type="caution">
    <text evidence="7">The sequence shown here is derived from an EMBL/GenBank/DDBJ whole genome shotgun (WGS) entry which is preliminary data.</text>
</comment>
<dbReference type="GO" id="GO:0005886">
    <property type="term" value="C:plasma membrane"/>
    <property type="evidence" value="ECO:0007669"/>
    <property type="project" value="UniProtKB-SubCell"/>
</dbReference>
<feature type="transmembrane region" description="Helical" evidence="6">
    <location>
        <begin position="251"/>
        <end position="268"/>
    </location>
</feature>
<feature type="transmembrane region" description="Helical" evidence="6">
    <location>
        <begin position="80"/>
        <end position="102"/>
    </location>
</feature>
<dbReference type="Pfam" id="PF01943">
    <property type="entry name" value="Polysacc_synt"/>
    <property type="match status" value="1"/>
</dbReference>
<evidence type="ECO:0000256" key="3">
    <source>
        <dbReference type="ARBA" id="ARBA00022692"/>
    </source>
</evidence>
<dbReference type="InterPro" id="IPR002797">
    <property type="entry name" value="Polysacc_synth"/>
</dbReference>
<feature type="transmembrane region" description="Helical" evidence="6">
    <location>
        <begin position="294"/>
        <end position="317"/>
    </location>
</feature>
<protein>
    <submittedName>
        <fullName evidence="7">Polysaccharide biosynthesis protein</fullName>
    </submittedName>
</protein>
<accession>A0A8J2VCM9</accession>
<feature type="transmembrane region" description="Helical" evidence="6">
    <location>
        <begin position="213"/>
        <end position="235"/>
    </location>
</feature>
<evidence type="ECO:0000256" key="4">
    <source>
        <dbReference type="ARBA" id="ARBA00022989"/>
    </source>
</evidence>
<feature type="transmembrane region" description="Helical" evidence="6">
    <location>
        <begin position="360"/>
        <end position="385"/>
    </location>
</feature>
<feature type="transmembrane region" description="Helical" evidence="6">
    <location>
        <begin position="122"/>
        <end position="140"/>
    </location>
</feature>
<feature type="transmembrane region" description="Helical" evidence="6">
    <location>
        <begin position="179"/>
        <end position="201"/>
    </location>
</feature>
<reference evidence="7" key="1">
    <citation type="journal article" date="2014" name="Int. J. Syst. Evol. Microbiol.">
        <title>Complete genome sequence of Corynebacterium casei LMG S-19264T (=DSM 44701T), isolated from a smear-ripened cheese.</title>
        <authorList>
            <consortium name="US DOE Joint Genome Institute (JGI-PGF)"/>
            <person name="Walter F."/>
            <person name="Albersmeier A."/>
            <person name="Kalinowski J."/>
            <person name="Ruckert C."/>
        </authorList>
    </citation>
    <scope>NUCLEOTIDE SEQUENCE</scope>
    <source>
        <strain evidence="7">CGMCC 1.12924</strain>
    </source>
</reference>
<gene>
    <name evidence="7" type="ORF">GCM10011312_22620</name>
</gene>
<sequence length="484" mass="55081">MGIVIKQSVQNTFSTYLGFGVGAINTLFLYTNFLTDEYYGLVGFLLSAATIMMPLMAFGVHNTLIKFYTSYKTAGEQQNFVTTMLFLPLLLILPIGLIGYISYETITNFLAKENAIIEDYTWIIYLTAISMAYFEIFYAWARIKMQSATGNLLKEVFHRVVIMILLFGVYFELVSVHLFIWLLVAVYFLRMLIMFVFALRLNFPKLAFRIPHNIIPVLKYSFLIIIAGSVSLLLLDIDKVMLGKLIPIENVAYYNVAIFIATVIAVPARSMHQITYPLTAKFINEKSSDKLKELYVKSSLTLFIVSGLLFLLIVLNIKELYTLLPEEYATGLFVVILISSSKLLDNLMGINNAILYNSEYYRLTIVLGVLLAILTIVLNLVFIPILGMEGAAIATVISLLLYSFAKIAVVNVKFKMHPFTFETGKTFLLILITTFAFFFWDFNFHSVMNILLKSLLISVLYLLVVYKGKLSEDISDFMKRFLPF</sequence>
<keyword evidence="2" id="KW-1003">Cell membrane</keyword>
<dbReference type="EMBL" id="BMGK01000009">
    <property type="protein sequence ID" value="GGD98591.1"/>
    <property type="molecule type" value="Genomic_DNA"/>
</dbReference>
<evidence type="ECO:0000313" key="8">
    <source>
        <dbReference type="Proteomes" id="UP000652231"/>
    </source>
</evidence>
<dbReference type="InterPro" id="IPR050833">
    <property type="entry name" value="Poly_Biosynth_Transport"/>
</dbReference>
<keyword evidence="4 6" id="KW-1133">Transmembrane helix</keyword>